<feature type="transmembrane region" description="Helical" evidence="6">
    <location>
        <begin position="346"/>
        <end position="367"/>
    </location>
</feature>
<feature type="transmembrane region" description="Helical" evidence="6">
    <location>
        <begin position="1427"/>
        <end position="1449"/>
    </location>
</feature>
<feature type="compositionally biased region" description="Polar residues" evidence="5">
    <location>
        <begin position="1755"/>
        <end position="1774"/>
    </location>
</feature>
<feature type="domain" description="Ion transport" evidence="7">
    <location>
        <begin position="308"/>
        <end position="419"/>
    </location>
</feature>
<keyword evidence="2 6" id="KW-0812">Transmembrane</keyword>
<evidence type="ECO:0000256" key="3">
    <source>
        <dbReference type="ARBA" id="ARBA00022989"/>
    </source>
</evidence>
<feature type="transmembrane region" description="Helical" evidence="6">
    <location>
        <begin position="306"/>
        <end position="326"/>
    </location>
</feature>
<dbReference type="GO" id="GO:0005261">
    <property type="term" value="F:monoatomic cation channel activity"/>
    <property type="evidence" value="ECO:0007669"/>
    <property type="project" value="InterPro"/>
</dbReference>
<evidence type="ECO:0000313" key="8">
    <source>
        <dbReference type="EMBL" id="CDS17583.1"/>
    </source>
</evidence>
<protein>
    <submittedName>
        <fullName evidence="8 10">Sodium leak channel non selective protein</fullName>
    </submittedName>
</protein>
<comment type="subcellular location">
    <subcellularLocation>
        <location evidence="1">Membrane</location>
        <topology evidence="1">Multi-pass membrane protein</topology>
    </subcellularLocation>
</comment>
<feature type="region of interest" description="Disordered" evidence="5">
    <location>
        <begin position="1599"/>
        <end position="1677"/>
    </location>
</feature>
<feature type="compositionally biased region" description="Polar residues" evidence="5">
    <location>
        <begin position="1885"/>
        <end position="1894"/>
    </location>
</feature>
<feature type="transmembrane region" description="Helical" evidence="6">
    <location>
        <begin position="1243"/>
        <end position="1268"/>
    </location>
</feature>
<dbReference type="EMBL" id="LK028577">
    <property type="protein sequence ID" value="CDS17583.1"/>
    <property type="molecule type" value="Genomic_DNA"/>
</dbReference>
<dbReference type="Gene3D" id="1.10.287.70">
    <property type="match status" value="4"/>
</dbReference>
<dbReference type="InterPro" id="IPR028823">
    <property type="entry name" value="NALCN"/>
</dbReference>
<evidence type="ECO:0000256" key="6">
    <source>
        <dbReference type="SAM" id="Phobius"/>
    </source>
</evidence>
<sequence length="2014" mass="225803">MGVNVESSSRRNRAYFQQSWNCFDAFMVFCLWASIVLQCFELRATWRTGEEEQKFWRQYGWLSVVRCPRPLILIRVFRAVLKLQLPPARVNAIFQRSTHQIYNVSVFLLFFMSLYGLLGVQFFGDELNYHCVAKSANESNLLKSDLAIPDSYCNPFAPETDNQCPKNMKCVRASTSIADEGSYASFEAFHISMFTVYQASSQEGWVFIMYRAMDCLAPWKGVVYFITMIFMLAWLVKNVFIAVLTETFAEIRVQFQQMWSPRIATDTDFSKIFQFDGTSWKLVPVHERKSRGLAPRFVEETLLKSTGFNIVIMLLVLANAITAAGQHFNHQRVRHDDFDGQIHMDGFYFAELGFTMVFNLEAAFKIWCLGWRTYWSRSLFKFELMLCIGTTLHCIPQLYRTELTYLAVMRIVRLIKASPMLEDFCFKAFDEEFDRFETFPKAFMSMFQILTQKGWVAVMHDTMDVVDSAAVTTGVAIYFVFYHLFVTLIVLSLFVAVILDNLELDEDIKKLKQLKMREISAETQQKLPLRLRIFEKFPNRPQMIRDSFMRQFAAVSALEEVEEEAVSEILAAATTMASISASAALIPSGLASASGTVGAAGAGGGGGGCGGGTGPGAKPVPQSHSVPGTSGAGDSGTPILAAGGWRSKAAETAAAISCSREIRRKVHGLHGEEKVRAIVYLLNESNKTRMLSMDQPPNANGRSLLSTQHHIRLERRSLRNRSGGLLGTAFLGRDGTPMGMSVGMGMGSGAGSGGGAAGGLSAVSGLGGSDSAADSHAGLDNTGHYDIKVLQQKAQMAEIKRTQQEEELRENHPLFDRPLFTLGRQSRLRRFCSLVVRARHKASRSSSGNDSNGGSIHKILGFVTYLDWTMLTITILSCISMSLETPHRRLMNAPELKIGEYIFFVGMTIELALKILADGFIFTPNALLRDFGGFLDIFTYIVSLTFVSYFMRVEKLGPGSVGQLFMVLRCLRPLRIFCLVPQMRRVVYELVRGFREILMVTVLLVVFIFIFAVYGVHMFGGRLAICNDRTITRKEDCKGVFHRELSVTRMKSFKGSAPKFLVPRVWANPRNFNFDNIGNAILALFEVLSLEGWVEIRDVIKARIGPTHVVYIHLFVFVGCLIGLTLFVGVVIANYSENKGTALLTVDQRRWLDLKGRIKLTQPLHIPPRPKLRPEPGQMPISSETTFLRFRCLIYDITQHIAFKRAFALLVLFNSALLFFPFNERGAEANPWVKIRYRVQVTLAMIFTFLFCVECVMKIIALTFNGYWQSKRNRFDMFVSTLGLIWIVLHFSLRSTPANRIISNNSGWAIQMLRFFTIAGKYVTLKMLMLTVTMSIYKSLFILTSMVVLMLVYGLMGVVLFGSVKFGDNLGRHANFHNAFRAIILLSRIVTGEDWNKIMHDCMIQPPFCIVKETFWETNCGNAQASLAYFCSFYVIITYVMLNVLVAIIMENFSLFYSNDEDAIMSYNDIRNFQQAWNIIDVNRKGMVKAYYVRFLLRLIPRERVGFDLSKKRDKQLFKEMCYEVETLRGGRDKEVSFHDVLMVLAYRTVDITKTLQLEELIAREDLEYAIEEEVARQTIATWIERCIFRKRQKHGHLHFSMHSGSDRPTSGQSFDDTNKEISTPKADFAKSSIRTRPSKIKFSRDELNARTESVDIPPSASTTNQSPPTTPTLQPILSPVATTTRATDTAVARMAGFQDTCEARGRVNGRLDTKPLKSDTHIPDGLLSNSIGNKAGGSSLLPPPASPASPSLTFVDSCTKSKQASSNTSSMNPPETELHKGFRVAGSSGNFLRRRSMRASKTHTSLFSGVVEDSDQLPRLSLFSGSGMPAIQEAGTGQMKNSSIELIELNTTSPSLSIPTGDKQFLDSGASSLSEQAGEILEKSGQSESTRISPSCEKRSAVKSLTDKHPEMTAFTQNVQTSCQDVKSWWMQQIHPDLPPATTTSTNDSLEKIAGGAWDGSMESFLPSVVVTSRQPLASRIRRRAHYEGSINERQESISFGGGKRRFLNDPVA</sequence>
<keyword evidence="4 6" id="KW-0472">Membrane</keyword>
<feature type="region of interest" description="Disordered" evidence="5">
    <location>
        <begin position="611"/>
        <end position="640"/>
    </location>
</feature>
<feature type="transmembrane region" description="Helical" evidence="6">
    <location>
        <begin position="1308"/>
        <end position="1328"/>
    </location>
</feature>
<organism evidence="8">
    <name type="scientific">Echinococcus granulosus</name>
    <name type="common">Hydatid tapeworm</name>
    <dbReference type="NCBI Taxonomy" id="6210"/>
    <lineage>
        <taxon>Eukaryota</taxon>
        <taxon>Metazoa</taxon>
        <taxon>Spiralia</taxon>
        <taxon>Lophotrochozoa</taxon>
        <taxon>Platyhelminthes</taxon>
        <taxon>Cestoda</taxon>
        <taxon>Eucestoda</taxon>
        <taxon>Cyclophyllidea</taxon>
        <taxon>Taeniidae</taxon>
        <taxon>Echinococcus</taxon>
        <taxon>Echinococcus granulosus group</taxon>
    </lineage>
</organism>
<name>A0A068WIS0_ECHGR</name>
<dbReference type="GO" id="GO:0005886">
    <property type="term" value="C:plasma membrane"/>
    <property type="evidence" value="ECO:0007669"/>
    <property type="project" value="TreeGrafter"/>
</dbReference>
<dbReference type="Gene3D" id="1.20.120.350">
    <property type="entry name" value="Voltage-gated potassium channels. Chain C"/>
    <property type="match status" value="3"/>
</dbReference>
<proteinExistence type="predicted"/>
<keyword evidence="3 6" id="KW-1133">Transmembrane helix</keyword>
<reference evidence="8" key="2">
    <citation type="submission" date="2014-06" db="EMBL/GenBank/DDBJ databases">
        <authorList>
            <person name="Aslett M."/>
        </authorList>
    </citation>
    <scope>NUCLEOTIDE SEQUENCE</scope>
</reference>
<evidence type="ECO:0000313" key="9">
    <source>
        <dbReference type="Proteomes" id="UP000492820"/>
    </source>
</evidence>
<evidence type="ECO:0000256" key="5">
    <source>
        <dbReference type="SAM" id="MobiDB-lite"/>
    </source>
</evidence>
<feature type="transmembrane region" description="Helical" evidence="6">
    <location>
        <begin position="1340"/>
        <end position="1362"/>
    </location>
</feature>
<feature type="transmembrane region" description="Helical" evidence="6">
    <location>
        <begin position="1275"/>
        <end position="1293"/>
    </location>
</feature>
<feature type="domain" description="Ion transport" evidence="7">
    <location>
        <begin position="865"/>
        <end position="1139"/>
    </location>
</feature>
<dbReference type="SUPFAM" id="SSF81324">
    <property type="entry name" value="Voltage-gated potassium channels"/>
    <property type="match status" value="4"/>
</dbReference>
<dbReference type="WBParaSite" id="EgrG_001034100">
    <property type="protein sequence ID" value="EgrG_001034100"/>
    <property type="gene ID" value="EgrG_001034100"/>
</dbReference>
<feature type="compositionally biased region" description="Basic and acidic residues" evidence="5">
    <location>
        <begin position="1643"/>
        <end position="1654"/>
    </location>
</feature>
<feature type="transmembrane region" description="Helical" evidence="6">
    <location>
        <begin position="20"/>
        <end position="40"/>
    </location>
</feature>
<feature type="transmembrane region" description="Helical" evidence="6">
    <location>
        <begin position="1110"/>
        <end position="1133"/>
    </location>
</feature>
<feature type="transmembrane region" description="Helical" evidence="6">
    <location>
        <begin position="934"/>
        <end position="951"/>
    </location>
</feature>
<evidence type="ECO:0000259" key="7">
    <source>
        <dbReference type="Pfam" id="PF00520"/>
    </source>
</evidence>
<feature type="transmembrane region" description="Helical" evidence="6">
    <location>
        <begin position="475"/>
        <end position="499"/>
    </location>
</feature>
<dbReference type="GO" id="GO:0032224">
    <property type="term" value="P:positive regulation of synaptic transmission, cholinergic"/>
    <property type="evidence" value="ECO:0007669"/>
    <property type="project" value="TreeGrafter"/>
</dbReference>
<dbReference type="PANTHER" id="PTHR46141:SF1">
    <property type="entry name" value="SODIUM LEAK CHANNEL NALCN"/>
    <property type="match status" value="1"/>
</dbReference>
<feature type="compositionally biased region" description="Low complexity" evidence="5">
    <location>
        <begin position="1658"/>
        <end position="1677"/>
    </location>
</feature>
<dbReference type="OrthoDB" id="10069766at2759"/>
<dbReference type="InterPro" id="IPR027359">
    <property type="entry name" value="Volt_channel_dom_sf"/>
</dbReference>
<feature type="compositionally biased region" description="Polar residues" evidence="5">
    <location>
        <begin position="1603"/>
        <end position="1616"/>
    </location>
</feature>
<feature type="compositionally biased region" description="Basic and acidic residues" evidence="5">
    <location>
        <begin position="1711"/>
        <end position="1723"/>
    </location>
</feature>
<feature type="domain" description="Ion transport" evidence="7">
    <location>
        <begin position="1203"/>
        <end position="1459"/>
    </location>
</feature>
<feature type="region of interest" description="Disordered" evidence="5">
    <location>
        <begin position="1869"/>
        <end position="1905"/>
    </location>
</feature>
<feature type="transmembrane region" description="Helical" evidence="6">
    <location>
        <begin position="222"/>
        <end position="244"/>
    </location>
</feature>
<feature type="transmembrane region" description="Helical" evidence="6">
    <location>
        <begin position="1206"/>
        <end position="1223"/>
    </location>
</feature>
<evidence type="ECO:0000256" key="4">
    <source>
        <dbReference type="ARBA" id="ARBA00023136"/>
    </source>
</evidence>
<dbReference type="Gene3D" id="1.10.238.10">
    <property type="entry name" value="EF-hand"/>
    <property type="match status" value="1"/>
</dbReference>
<dbReference type="Pfam" id="PF00520">
    <property type="entry name" value="Ion_trans"/>
    <property type="match status" value="5"/>
</dbReference>
<feature type="domain" description="Ion transport" evidence="7">
    <location>
        <begin position="432"/>
        <end position="503"/>
    </location>
</feature>
<dbReference type="InterPro" id="IPR005821">
    <property type="entry name" value="Ion_trans_dom"/>
</dbReference>
<feature type="domain" description="Ion transport" evidence="7">
    <location>
        <begin position="12"/>
        <end position="254"/>
    </location>
</feature>
<reference evidence="8 9" key="1">
    <citation type="journal article" date="2013" name="Nature">
        <title>The genomes of four tapeworm species reveal adaptations to parasitism.</title>
        <authorList>
            <person name="Tsai I.J."/>
            <person name="Zarowiecki M."/>
            <person name="Holroyd N."/>
            <person name="Garciarrubio A."/>
            <person name="Sanchez-Flores A."/>
            <person name="Brooks K.L."/>
            <person name="Tracey A."/>
            <person name="Bobes R.J."/>
            <person name="Fragoso G."/>
            <person name="Sciutto E."/>
            <person name="Aslett M."/>
            <person name="Beasley H."/>
            <person name="Bennett H.M."/>
            <person name="Cai J."/>
            <person name="Camicia F."/>
            <person name="Clark R."/>
            <person name="Cucher M."/>
            <person name="De Silva N."/>
            <person name="Day T.A."/>
            <person name="Deplazes P."/>
            <person name="Estrada K."/>
            <person name="Fernandez C."/>
            <person name="Holland P.W."/>
            <person name="Hou J."/>
            <person name="Hu S."/>
            <person name="Huckvale T."/>
            <person name="Hung S.S."/>
            <person name="Kamenetzky L."/>
            <person name="Keane J.A."/>
            <person name="Kiss F."/>
            <person name="Koziol U."/>
            <person name="Lambert O."/>
            <person name="Liu K."/>
            <person name="Luo X."/>
            <person name="Luo Y."/>
            <person name="Macchiaroli N."/>
            <person name="Nichol S."/>
            <person name="Paps J."/>
            <person name="Parkinson J."/>
            <person name="Pouchkina-Stantcheva N."/>
            <person name="Riddiford N."/>
            <person name="Rosenzvit M."/>
            <person name="Salinas G."/>
            <person name="Wasmuth J.D."/>
            <person name="Zamanian M."/>
            <person name="Zheng Y."/>
            <person name="Cai X."/>
            <person name="Soberon X."/>
            <person name="Olson P.D."/>
            <person name="Laclette J.P."/>
            <person name="Brehm K."/>
            <person name="Berriman M."/>
            <person name="Garciarrubio A."/>
            <person name="Bobes R.J."/>
            <person name="Fragoso G."/>
            <person name="Sanchez-Flores A."/>
            <person name="Estrada K."/>
            <person name="Cevallos M.A."/>
            <person name="Morett E."/>
            <person name="Gonzalez V."/>
            <person name="Portillo T."/>
            <person name="Ochoa-Leyva A."/>
            <person name="Jose M.V."/>
            <person name="Sciutto E."/>
            <person name="Landa A."/>
            <person name="Jimenez L."/>
            <person name="Valdes V."/>
            <person name="Carrero J.C."/>
            <person name="Larralde C."/>
            <person name="Morales-Montor J."/>
            <person name="Limon-Lason J."/>
            <person name="Soberon X."/>
            <person name="Laclette J.P."/>
        </authorList>
    </citation>
    <scope>NUCLEOTIDE SEQUENCE [LARGE SCALE GENOMIC DNA]</scope>
</reference>
<dbReference type="GO" id="GO:0032230">
    <property type="term" value="P:positive regulation of synaptic transmission, GABAergic"/>
    <property type="evidence" value="ECO:0007669"/>
    <property type="project" value="TreeGrafter"/>
</dbReference>
<accession>A0A068WIS0</accession>
<evidence type="ECO:0000256" key="2">
    <source>
        <dbReference type="ARBA" id="ARBA00022692"/>
    </source>
</evidence>
<dbReference type="PANTHER" id="PTHR46141">
    <property type="entry name" value="SODIUM LEAK CHANNEL NON-SELECTIVE PROTEIN"/>
    <property type="match status" value="1"/>
</dbReference>
<feature type="region of interest" description="Disordered" evidence="5">
    <location>
        <begin position="1711"/>
        <end position="1782"/>
    </location>
</feature>
<evidence type="ECO:0000313" key="10">
    <source>
        <dbReference type="WBParaSite" id="EgrG_001034100"/>
    </source>
</evidence>
<reference evidence="10" key="3">
    <citation type="submission" date="2020-10" db="UniProtKB">
        <authorList>
            <consortium name="WormBaseParasite"/>
        </authorList>
    </citation>
    <scope>IDENTIFICATION</scope>
</reference>
<feature type="transmembrane region" description="Helical" evidence="6">
    <location>
        <begin position="993"/>
        <end position="1014"/>
    </location>
</feature>
<feature type="transmembrane region" description="Helical" evidence="6">
    <location>
        <begin position="101"/>
        <end position="123"/>
    </location>
</feature>
<evidence type="ECO:0000256" key="1">
    <source>
        <dbReference type="ARBA" id="ARBA00004141"/>
    </source>
</evidence>
<dbReference type="FunFam" id="1.10.287.70:FF:000061">
    <property type="entry name" value="Sodium leak channel non-selective protein"/>
    <property type="match status" value="1"/>
</dbReference>
<dbReference type="FunFam" id="1.20.120.350:FF:000030">
    <property type="entry name" value="sodium leak channel non-selective protein"/>
    <property type="match status" value="1"/>
</dbReference>
<feature type="transmembrane region" description="Helical" evidence="6">
    <location>
        <begin position="859"/>
        <end position="882"/>
    </location>
</feature>
<dbReference type="Proteomes" id="UP000492820">
    <property type="component" value="Unassembled WGS sequence"/>
</dbReference>
<gene>
    <name evidence="8" type="ORF">EgrG_001034100</name>
</gene>